<dbReference type="RefSeq" id="WP_331374801.1">
    <property type="nucleotide sequence ID" value="NZ_CP133148.1"/>
</dbReference>
<organism evidence="1 2">
    <name type="scientific">Sinorhizobium chiapasense</name>
    <dbReference type="NCBI Taxonomy" id="501572"/>
    <lineage>
        <taxon>Bacteria</taxon>
        <taxon>Pseudomonadati</taxon>
        <taxon>Pseudomonadota</taxon>
        <taxon>Alphaproteobacteria</taxon>
        <taxon>Hyphomicrobiales</taxon>
        <taxon>Rhizobiaceae</taxon>
        <taxon>Sinorhizobium/Ensifer group</taxon>
        <taxon>Sinorhizobium</taxon>
    </lineage>
</organism>
<dbReference type="Proteomes" id="UP001432360">
    <property type="component" value="Chromosome"/>
</dbReference>
<dbReference type="EMBL" id="CP133148">
    <property type="protein sequence ID" value="WVT05726.1"/>
    <property type="molecule type" value="Genomic_DNA"/>
</dbReference>
<reference evidence="1" key="1">
    <citation type="submission" date="2023-08" db="EMBL/GenBank/DDBJ databases">
        <title>Complete genome sequence of Sinorhizobium chiapanecum ITTG S70 isolated from Acaciella angustissima nodules in Chiapas-Mexico.</title>
        <authorList>
            <person name="Rincon-Rosales R."/>
            <person name="Rogel M.A."/>
            <person name="Rincon-Medina C.I."/>
            <person name="Guerrero G."/>
            <person name="Manzano-Gomez L.A."/>
            <person name="Lopez-Lopez A."/>
            <person name="Rincon Molina F.A."/>
            <person name="Martinez-Romero E."/>
        </authorList>
    </citation>
    <scope>NUCLEOTIDE SEQUENCE</scope>
    <source>
        <strain evidence="1">ITTG S70</strain>
    </source>
</reference>
<gene>
    <name evidence="1" type="ORF">RB548_10170</name>
</gene>
<protein>
    <submittedName>
        <fullName evidence="1">Uncharacterized protein</fullName>
    </submittedName>
</protein>
<keyword evidence="2" id="KW-1185">Reference proteome</keyword>
<evidence type="ECO:0000313" key="1">
    <source>
        <dbReference type="EMBL" id="WVT05726.1"/>
    </source>
</evidence>
<evidence type="ECO:0000313" key="2">
    <source>
        <dbReference type="Proteomes" id="UP001432360"/>
    </source>
</evidence>
<proteinExistence type="predicted"/>
<sequence>MPETIWVSSVMSDYKIGNRQGIREKFYGEDWAPPTFKLGVKPQHVLEAHLRHNSGDTLERTDFPEAMYVFAETNWKRVGDLFCAGPFYAVKGRLADVLKDFDLGKGGLIEFPIYAADKATRLPGPFYLLNFGAVKDSFVPSETRSKLFSRRTVERDGYELWATYDPEDGDVALTTAAFEGADLWHERKLQRGLFMSGRLHDAIQAAKVKVKFRFARVRIVGGTSR</sequence>
<accession>A0ABZ2BH57</accession>
<name>A0ABZ2BH57_9HYPH</name>